<feature type="region of interest" description="Disordered" evidence="1">
    <location>
        <begin position="436"/>
        <end position="478"/>
    </location>
</feature>
<dbReference type="Proteomes" id="UP001321760">
    <property type="component" value="Unassembled WGS sequence"/>
</dbReference>
<dbReference type="EMBL" id="MU865926">
    <property type="protein sequence ID" value="KAK4451792.1"/>
    <property type="molecule type" value="Genomic_DNA"/>
</dbReference>
<evidence type="ECO:0000313" key="3">
    <source>
        <dbReference type="Proteomes" id="UP001321760"/>
    </source>
</evidence>
<organism evidence="2 3">
    <name type="scientific">Podospora aff. communis PSN243</name>
    <dbReference type="NCBI Taxonomy" id="3040156"/>
    <lineage>
        <taxon>Eukaryota</taxon>
        <taxon>Fungi</taxon>
        <taxon>Dikarya</taxon>
        <taxon>Ascomycota</taxon>
        <taxon>Pezizomycotina</taxon>
        <taxon>Sordariomycetes</taxon>
        <taxon>Sordariomycetidae</taxon>
        <taxon>Sordariales</taxon>
        <taxon>Podosporaceae</taxon>
        <taxon>Podospora</taxon>
    </lineage>
</organism>
<accession>A0AAV9GWI7</accession>
<feature type="compositionally biased region" description="Basic and acidic residues" evidence="1">
    <location>
        <begin position="219"/>
        <end position="236"/>
    </location>
</feature>
<feature type="compositionally biased region" description="Basic and acidic residues" evidence="1">
    <location>
        <begin position="244"/>
        <end position="254"/>
    </location>
</feature>
<protein>
    <submittedName>
        <fullName evidence="2">Uncharacterized protein</fullName>
    </submittedName>
</protein>
<comment type="caution">
    <text evidence="2">The sequence shown here is derived from an EMBL/GenBank/DDBJ whole genome shotgun (WGS) entry which is preliminary data.</text>
</comment>
<feature type="compositionally biased region" description="Pro residues" evidence="1">
    <location>
        <begin position="929"/>
        <end position="939"/>
    </location>
</feature>
<keyword evidence="3" id="KW-1185">Reference proteome</keyword>
<feature type="region of interest" description="Disordered" evidence="1">
    <location>
        <begin position="823"/>
        <end position="855"/>
    </location>
</feature>
<dbReference type="AlphaFoldDB" id="A0AAV9GWI7"/>
<reference evidence="2" key="1">
    <citation type="journal article" date="2023" name="Mol. Phylogenet. Evol.">
        <title>Genome-scale phylogeny and comparative genomics of the fungal order Sordariales.</title>
        <authorList>
            <person name="Hensen N."/>
            <person name="Bonometti L."/>
            <person name="Westerberg I."/>
            <person name="Brannstrom I.O."/>
            <person name="Guillou S."/>
            <person name="Cros-Aarteil S."/>
            <person name="Calhoun S."/>
            <person name="Haridas S."/>
            <person name="Kuo A."/>
            <person name="Mondo S."/>
            <person name="Pangilinan J."/>
            <person name="Riley R."/>
            <person name="LaButti K."/>
            <person name="Andreopoulos B."/>
            <person name="Lipzen A."/>
            <person name="Chen C."/>
            <person name="Yan M."/>
            <person name="Daum C."/>
            <person name="Ng V."/>
            <person name="Clum A."/>
            <person name="Steindorff A."/>
            <person name="Ohm R.A."/>
            <person name="Martin F."/>
            <person name="Silar P."/>
            <person name="Natvig D.O."/>
            <person name="Lalanne C."/>
            <person name="Gautier V."/>
            <person name="Ament-Velasquez S.L."/>
            <person name="Kruys A."/>
            <person name="Hutchinson M.I."/>
            <person name="Powell A.J."/>
            <person name="Barry K."/>
            <person name="Miller A.N."/>
            <person name="Grigoriev I.V."/>
            <person name="Debuchy R."/>
            <person name="Gladieux P."/>
            <person name="Hiltunen Thoren M."/>
            <person name="Johannesson H."/>
        </authorList>
    </citation>
    <scope>NUCLEOTIDE SEQUENCE</scope>
    <source>
        <strain evidence="2">PSN243</strain>
    </source>
</reference>
<evidence type="ECO:0000256" key="1">
    <source>
        <dbReference type="SAM" id="MobiDB-lite"/>
    </source>
</evidence>
<feature type="region of interest" description="Disordered" evidence="1">
    <location>
        <begin position="1014"/>
        <end position="1046"/>
    </location>
</feature>
<evidence type="ECO:0000313" key="2">
    <source>
        <dbReference type="EMBL" id="KAK4451792.1"/>
    </source>
</evidence>
<reference evidence="2" key="2">
    <citation type="submission" date="2023-05" db="EMBL/GenBank/DDBJ databases">
        <authorList>
            <consortium name="Lawrence Berkeley National Laboratory"/>
            <person name="Steindorff A."/>
            <person name="Hensen N."/>
            <person name="Bonometti L."/>
            <person name="Westerberg I."/>
            <person name="Brannstrom I.O."/>
            <person name="Guillou S."/>
            <person name="Cros-Aarteil S."/>
            <person name="Calhoun S."/>
            <person name="Haridas S."/>
            <person name="Kuo A."/>
            <person name="Mondo S."/>
            <person name="Pangilinan J."/>
            <person name="Riley R."/>
            <person name="Labutti K."/>
            <person name="Andreopoulos B."/>
            <person name="Lipzen A."/>
            <person name="Chen C."/>
            <person name="Yanf M."/>
            <person name="Daum C."/>
            <person name="Ng V."/>
            <person name="Clum A."/>
            <person name="Ohm R."/>
            <person name="Martin F."/>
            <person name="Silar P."/>
            <person name="Natvig D."/>
            <person name="Lalanne C."/>
            <person name="Gautier V."/>
            <person name="Ament-Velasquez S.L."/>
            <person name="Kruys A."/>
            <person name="Hutchinson M.I."/>
            <person name="Powell A.J."/>
            <person name="Barry K."/>
            <person name="Miller A.N."/>
            <person name="Grigoriev I.V."/>
            <person name="Debuchy R."/>
            <person name="Gladieux P."/>
            <person name="Thoren M.H."/>
            <person name="Johannesson H."/>
        </authorList>
    </citation>
    <scope>NUCLEOTIDE SEQUENCE</scope>
    <source>
        <strain evidence="2">PSN243</strain>
    </source>
</reference>
<feature type="compositionally biased region" description="Low complexity" evidence="1">
    <location>
        <begin position="703"/>
        <end position="714"/>
    </location>
</feature>
<name>A0AAV9GWI7_9PEZI</name>
<feature type="compositionally biased region" description="Basic and acidic residues" evidence="1">
    <location>
        <begin position="447"/>
        <end position="459"/>
    </location>
</feature>
<feature type="compositionally biased region" description="Basic and acidic residues" evidence="1">
    <location>
        <begin position="737"/>
        <end position="748"/>
    </location>
</feature>
<feature type="region of interest" description="Disordered" evidence="1">
    <location>
        <begin position="330"/>
        <end position="363"/>
    </location>
</feature>
<feature type="region of interest" description="Disordered" evidence="1">
    <location>
        <begin position="188"/>
        <end position="304"/>
    </location>
</feature>
<gene>
    <name evidence="2" type="ORF">QBC34DRAFT_423377</name>
</gene>
<feature type="region of interest" description="Disordered" evidence="1">
    <location>
        <begin position="916"/>
        <end position="945"/>
    </location>
</feature>
<proteinExistence type="predicted"/>
<sequence length="1156" mass="124320">MISPPWGQSSARVRRQRLLRALREWQDEDKPVSPSAMVAVKYHLQQAKKCRVALVRMGPGEHQGFTYNPQALPKFIASQLAAQGLTDLSSAGVIVSCIIKFLSKSLCGNLSEQQGYPTLLRWYSEAQHRNYYIFGILRDKMTRRYQSYTVAELLSLRDRPANEPMASMAANPEIADIVRTPGIACKPGDKSTFKKSNSSGSSDEVLFKGNASRRNFRGTTRDSARESVGESSREPIRGPSAVREPVREPTRGPVREPAQPALRESAAMEAPREGTLAQRKYRGRSDSELASAEPTPAPTGIPAQKSEGFQRFVDAVVSPTHVRVTAGGRIVPNTRGHASPASKRSNDVAATADSNGGVGGEKALPVKPSVSPVAPPQITTPAPAPAPMLPQGPMMMPPYLPSYPPGFPTPMPYGPVFAPQMPPGFAFGQNAVGAPPVMQPAAGNTLKDMHNMKPGEARNDNGSSSDKQDKTKLAPPANFAQPRPFFYGSHWYLPPMAYPYPPGMGAPVLPQVANMAPYMPPGFAPGMTPQPIGQFPQPAGQMLQPPGQFPLPPRPAPAGLAPMVNVPTANTPSSNTAPFPAPGQIPSRPTSSNYGAHANTQIGSAAPGQNALVSAQIQSITAAPITSIKPSDITKKQLENFKVALKYHEDQLQFNRHQINEKDMEDEILKLQAHIREFETKLKIQLEHEAKVLGHTEQKSEDAAPASAPEGSGVSPPPPTVVVNHGAAPDVSAHPETGLEERHPHPKLEYGWPLDQSGNFRPPFCNTGYSAPFGNNQSLVAGKDRSWPNDAVSAPAFVPGAGSGTQEILEESQHCKFNGQMGHETGPTAKATGESSVPIRQAPPRTNHSARADGKLEVPYLLGTLPKGKDSRTASDEDYVYSRPLTEEERRARFLYWGNCPKDVLKGLPRYDGRHFYPPSPIRDGANSPDPPSSPPPRRVPTIRHEKDCAVRETKSELDPFRPLTPVQKFVPSKQLIVSEDGWRTGRQVDSPERGGFCYSESSEAWDSALGVSQELGNNASGPCEGSADEAAPDSQEHRVGGSGGAKLWPTMLKKSSISSAVSSTTAQGYLPQFSAHAAASLSPSMMKIVSPIREASPTKTSMVSSDQSDGGILLAPAPESYRENFPPASVSSLEDQFKNISINSSARPAPGPFHL</sequence>
<feature type="region of interest" description="Disordered" evidence="1">
    <location>
        <begin position="694"/>
        <end position="753"/>
    </location>
</feature>